<accession>A0A4Y7SCW1</accession>
<dbReference type="AlphaFoldDB" id="A0A4Y7SCW1"/>
<evidence type="ECO:0000313" key="1">
    <source>
        <dbReference type="EMBL" id="TEB19148.1"/>
    </source>
</evidence>
<evidence type="ECO:0000313" key="2">
    <source>
        <dbReference type="Proteomes" id="UP000298030"/>
    </source>
</evidence>
<reference evidence="1 2" key="1">
    <citation type="journal article" date="2019" name="Nat. Ecol. Evol.">
        <title>Megaphylogeny resolves global patterns of mushroom evolution.</title>
        <authorList>
            <person name="Varga T."/>
            <person name="Krizsan K."/>
            <person name="Foldi C."/>
            <person name="Dima B."/>
            <person name="Sanchez-Garcia M."/>
            <person name="Sanchez-Ramirez S."/>
            <person name="Szollosi G.J."/>
            <person name="Szarkandi J.G."/>
            <person name="Papp V."/>
            <person name="Albert L."/>
            <person name="Andreopoulos W."/>
            <person name="Angelini C."/>
            <person name="Antonin V."/>
            <person name="Barry K.W."/>
            <person name="Bougher N.L."/>
            <person name="Buchanan P."/>
            <person name="Buyck B."/>
            <person name="Bense V."/>
            <person name="Catcheside P."/>
            <person name="Chovatia M."/>
            <person name="Cooper J."/>
            <person name="Damon W."/>
            <person name="Desjardin D."/>
            <person name="Finy P."/>
            <person name="Geml J."/>
            <person name="Haridas S."/>
            <person name="Hughes K."/>
            <person name="Justo A."/>
            <person name="Karasinski D."/>
            <person name="Kautmanova I."/>
            <person name="Kiss B."/>
            <person name="Kocsube S."/>
            <person name="Kotiranta H."/>
            <person name="LaButti K.M."/>
            <person name="Lechner B.E."/>
            <person name="Liimatainen K."/>
            <person name="Lipzen A."/>
            <person name="Lukacs Z."/>
            <person name="Mihaltcheva S."/>
            <person name="Morgado L.N."/>
            <person name="Niskanen T."/>
            <person name="Noordeloos M.E."/>
            <person name="Ohm R.A."/>
            <person name="Ortiz-Santana B."/>
            <person name="Ovrebo C."/>
            <person name="Racz N."/>
            <person name="Riley R."/>
            <person name="Savchenko A."/>
            <person name="Shiryaev A."/>
            <person name="Soop K."/>
            <person name="Spirin V."/>
            <person name="Szebenyi C."/>
            <person name="Tomsovsky M."/>
            <person name="Tulloss R.E."/>
            <person name="Uehling J."/>
            <person name="Grigoriev I.V."/>
            <person name="Vagvolgyi C."/>
            <person name="Papp T."/>
            <person name="Martin F.M."/>
            <person name="Miettinen O."/>
            <person name="Hibbett D.S."/>
            <person name="Nagy L.G."/>
        </authorList>
    </citation>
    <scope>NUCLEOTIDE SEQUENCE [LARGE SCALE GENOMIC DNA]</scope>
    <source>
        <strain evidence="1 2">FP101781</strain>
    </source>
</reference>
<keyword evidence="2" id="KW-1185">Reference proteome</keyword>
<proteinExistence type="predicted"/>
<dbReference type="Proteomes" id="UP000298030">
    <property type="component" value="Unassembled WGS sequence"/>
</dbReference>
<organism evidence="1 2">
    <name type="scientific">Coprinellus micaceus</name>
    <name type="common">Glistening ink-cap mushroom</name>
    <name type="synonym">Coprinus micaceus</name>
    <dbReference type="NCBI Taxonomy" id="71717"/>
    <lineage>
        <taxon>Eukaryota</taxon>
        <taxon>Fungi</taxon>
        <taxon>Dikarya</taxon>
        <taxon>Basidiomycota</taxon>
        <taxon>Agaricomycotina</taxon>
        <taxon>Agaricomycetes</taxon>
        <taxon>Agaricomycetidae</taxon>
        <taxon>Agaricales</taxon>
        <taxon>Agaricineae</taxon>
        <taxon>Psathyrellaceae</taxon>
        <taxon>Coprinellus</taxon>
    </lineage>
</organism>
<protein>
    <submittedName>
        <fullName evidence="1">Uncharacterized protein</fullName>
    </submittedName>
</protein>
<comment type="caution">
    <text evidence="1">The sequence shown here is derived from an EMBL/GenBank/DDBJ whole genome shotgun (WGS) entry which is preliminary data.</text>
</comment>
<dbReference type="EMBL" id="QPFP01000206">
    <property type="protein sequence ID" value="TEB19148.1"/>
    <property type="molecule type" value="Genomic_DNA"/>
</dbReference>
<name>A0A4Y7SCW1_COPMI</name>
<dbReference type="OrthoDB" id="3261081at2759"/>
<gene>
    <name evidence="1" type="ORF">FA13DRAFT_1744713</name>
</gene>
<sequence length="61" mass="6851">MPQPHASIPIFSFSVYSDFFQQINYSATAVWCTRPDVCKPVALDRAQSFPGLMSITKRNAL</sequence>